<keyword evidence="1" id="KW-0472">Membrane</keyword>
<evidence type="ECO:0008006" key="4">
    <source>
        <dbReference type="Google" id="ProtNLM"/>
    </source>
</evidence>
<evidence type="ECO:0000313" key="3">
    <source>
        <dbReference type="Proteomes" id="UP000231157"/>
    </source>
</evidence>
<evidence type="ECO:0000256" key="1">
    <source>
        <dbReference type="SAM" id="Phobius"/>
    </source>
</evidence>
<dbReference type="EMBL" id="PFAZ01000001">
    <property type="protein sequence ID" value="PIR89570.1"/>
    <property type="molecule type" value="Genomic_DNA"/>
</dbReference>
<keyword evidence="1" id="KW-0812">Transmembrane</keyword>
<organism evidence="2 3">
    <name type="scientific">Candidatus Harrisonbacteria bacterium CG10_big_fil_rev_8_21_14_0_10_40_38</name>
    <dbReference type="NCBI Taxonomy" id="1974583"/>
    <lineage>
        <taxon>Bacteria</taxon>
        <taxon>Candidatus Harrisoniibacteriota</taxon>
    </lineage>
</organism>
<dbReference type="AlphaFoldDB" id="A0A2H0UT12"/>
<accession>A0A2H0UT12</accession>
<protein>
    <recommendedName>
        <fullName evidence="4">Type 4 fimbrial biogenesis protein PilX N-terminal domain-containing protein</fullName>
    </recommendedName>
</protein>
<dbReference type="Proteomes" id="UP000231157">
    <property type="component" value="Unassembled WGS sequence"/>
</dbReference>
<sequence>MKILNRSLELKKVLKKDISCVRSLGFKVFSQKDGQAMLITVVFISAAFLSVTVIAGYLMVTQLAQATKIINSAQAIFAADAGLERGYFWVFRCQDGSGNPDPNHPVCVNAKAGDSSGVPPFYDGAAYQNVISNNLGRCKQNDHRPDNTDPSNVTCIKSVGRSDRVARAFEATFR</sequence>
<name>A0A2H0UT12_9BACT</name>
<proteinExistence type="predicted"/>
<comment type="caution">
    <text evidence="2">The sequence shown here is derived from an EMBL/GenBank/DDBJ whole genome shotgun (WGS) entry which is preliminary data.</text>
</comment>
<evidence type="ECO:0000313" key="2">
    <source>
        <dbReference type="EMBL" id="PIR89570.1"/>
    </source>
</evidence>
<keyword evidence="1" id="KW-1133">Transmembrane helix</keyword>
<reference evidence="3" key="1">
    <citation type="submission" date="2017-09" db="EMBL/GenBank/DDBJ databases">
        <title>Depth-based differentiation of microbial function through sediment-hosted aquifers and enrichment of novel symbionts in the deep terrestrial subsurface.</title>
        <authorList>
            <person name="Probst A.J."/>
            <person name="Ladd B."/>
            <person name="Jarett J.K."/>
            <person name="Geller-Mcgrath D.E."/>
            <person name="Sieber C.M.K."/>
            <person name="Emerson J.B."/>
            <person name="Anantharaman K."/>
            <person name="Thomas B.C."/>
            <person name="Malmstrom R."/>
            <person name="Stieglmeier M."/>
            <person name="Klingl A."/>
            <person name="Woyke T."/>
            <person name="Ryan C.M."/>
            <person name="Banfield J.F."/>
        </authorList>
    </citation>
    <scope>NUCLEOTIDE SEQUENCE [LARGE SCALE GENOMIC DNA]</scope>
</reference>
<feature type="transmembrane region" description="Helical" evidence="1">
    <location>
        <begin position="36"/>
        <end position="60"/>
    </location>
</feature>
<gene>
    <name evidence="2" type="ORF">COU07_01590</name>
</gene>